<evidence type="ECO:0000313" key="2">
    <source>
        <dbReference type="EMBL" id="KAF9474456.1"/>
    </source>
</evidence>
<evidence type="ECO:0000313" key="3">
    <source>
        <dbReference type="Proteomes" id="UP000807469"/>
    </source>
</evidence>
<name>A0A9P6CPB2_9AGAR</name>
<evidence type="ECO:0000256" key="1">
    <source>
        <dbReference type="SAM" id="MobiDB-lite"/>
    </source>
</evidence>
<reference evidence="2" key="1">
    <citation type="submission" date="2020-11" db="EMBL/GenBank/DDBJ databases">
        <authorList>
            <consortium name="DOE Joint Genome Institute"/>
            <person name="Ahrendt S."/>
            <person name="Riley R."/>
            <person name="Andreopoulos W."/>
            <person name="Labutti K."/>
            <person name="Pangilinan J."/>
            <person name="Ruiz-Duenas F.J."/>
            <person name="Barrasa J.M."/>
            <person name="Sanchez-Garcia M."/>
            <person name="Camarero S."/>
            <person name="Miyauchi S."/>
            <person name="Serrano A."/>
            <person name="Linde D."/>
            <person name="Babiker R."/>
            <person name="Drula E."/>
            <person name="Ayuso-Fernandez I."/>
            <person name="Pacheco R."/>
            <person name="Padilla G."/>
            <person name="Ferreira P."/>
            <person name="Barriuso J."/>
            <person name="Kellner H."/>
            <person name="Castanera R."/>
            <person name="Alfaro M."/>
            <person name="Ramirez L."/>
            <person name="Pisabarro A.G."/>
            <person name="Kuo A."/>
            <person name="Tritt A."/>
            <person name="Lipzen A."/>
            <person name="He G."/>
            <person name="Yan M."/>
            <person name="Ng V."/>
            <person name="Cullen D."/>
            <person name="Martin F."/>
            <person name="Rosso M.-N."/>
            <person name="Henrissat B."/>
            <person name="Hibbett D."/>
            <person name="Martinez A.T."/>
            <person name="Grigoriev I.V."/>
        </authorList>
    </citation>
    <scope>NUCLEOTIDE SEQUENCE</scope>
    <source>
        <strain evidence="2">CIRM-BRFM 674</strain>
    </source>
</reference>
<dbReference type="AlphaFoldDB" id="A0A9P6CPB2"/>
<dbReference type="EMBL" id="MU155378">
    <property type="protein sequence ID" value="KAF9474456.1"/>
    <property type="molecule type" value="Genomic_DNA"/>
</dbReference>
<organism evidence="2 3">
    <name type="scientific">Pholiota conissans</name>
    <dbReference type="NCBI Taxonomy" id="109636"/>
    <lineage>
        <taxon>Eukaryota</taxon>
        <taxon>Fungi</taxon>
        <taxon>Dikarya</taxon>
        <taxon>Basidiomycota</taxon>
        <taxon>Agaricomycotina</taxon>
        <taxon>Agaricomycetes</taxon>
        <taxon>Agaricomycetidae</taxon>
        <taxon>Agaricales</taxon>
        <taxon>Agaricineae</taxon>
        <taxon>Strophariaceae</taxon>
        <taxon>Pholiota</taxon>
    </lineage>
</organism>
<accession>A0A9P6CPB2</accession>
<protein>
    <submittedName>
        <fullName evidence="2">Uncharacterized protein</fullName>
    </submittedName>
</protein>
<dbReference type="Proteomes" id="UP000807469">
    <property type="component" value="Unassembled WGS sequence"/>
</dbReference>
<keyword evidence="3" id="KW-1185">Reference proteome</keyword>
<comment type="caution">
    <text evidence="2">The sequence shown here is derived from an EMBL/GenBank/DDBJ whole genome shotgun (WGS) entry which is preliminary data.</text>
</comment>
<feature type="region of interest" description="Disordered" evidence="1">
    <location>
        <begin position="82"/>
        <end position="130"/>
    </location>
</feature>
<gene>
    <name evidence="2" type="ORF">BDN70DRAFT_884806</name>
</gene>
<sequence length="130" mass="14746">MWTRGQKVKAVIGVYRKRTREARSWTANDGTRVWAWASERDAQGFSGLYAHLDHRYTRPNPFFINTHPTLPTFKYNERLDLDSAHTNNPWNKNRRAKGYGGEKTERGVKPRKSSVGGSDEGGKSPGRIAG</sequence>
<proteinExistence type="predicted"/>